<accession>A0A6V8LTD2</accession>
<comment type="similarity">
    <text evidence="2">In the C-terminal section; belongs to the transpeptidase family.</text>
</comment>
<dbReference type="InterPro" id="IPR001460">
    <property type="entry name" value="PCN-bd_Tpept"/>
</dbReference>
<dbReference type="SUPFAM" id="SSF53955">
    <property type="entry name" value="Lysozyme-like"/>
    <property type="match status" value="1"/>
</dbReference>
<dbReference type="Pfam" id="PF00905">
    <property type="entry name" value="Transpeptidase"/>
    <property type="match status" value="1"/>
</dbReference>
<keyword evidence="16" id="KW-1185">Reference proteome</keyword>
<proteinExistence type="inferred from homology"/>
<evidence type="ECO:0000259" key="13">
    <source>
        <dbReference type="Pfam" id="PF00912"/>
    </source>
</evidence>
<dbReference type="NCBIfam" id="TIGR02073">
    <property type="entry name" value="PBP_1c"/>
    <property type="match status" value="1"/>
</dbReference>
<dbReference type="Gene3D" id="1.10.3810.10">
    <property type="entry name" value="Biosynthetic peptidoglycan transglycosylase-like"/>
    <property type="match status" value="1"/>
</dbReference>
<protein>
    <recommendedName>
        <fullName evidence="10">peptidoglycan glycosyltransferase</fullName>
        <ecNumber evidence="10">2.4.99.28</ecNumber>
    </recommendedName>
</protein>
<dbReference type="InterPro" id="IPR050396">
    <property type="entry name" value="Glycosyltr_51/Transpeptidase"/>
</dbReference>
<gene>
    <name evidence="15" type="primary">pbpC</name>
    <name evidence="15" type="ORF">NNJEOMEG_00725</name>
</gene>
<evidence type="ECO:0000313" key="16">
    <source>
        <dbReference type="Proteomes" id="UP000494245"/>
    </source>
</evidence>
<dbReference type="InterPro" id="IPR011815">
    <property type="entry name" value="PBP_1c"/>
</dbReference>
<dbReference type="Pfam" id="PF06832">
    <property type="entry name" value="BiPBP_C"/>
    <property type="match status" value="1"/>
</dbReference>
<keyword evidence="8" id="KW-0378">Hydrolase</keyword>
<keyword evidence="9" id="KW-0511">Multifunctional enzyme</keyword>
<dbReference type="Pfam" id="PF00912">
    <property type="entry name" value="Transgly"/>
    <property type="match status" value="1"/>
</dbReference>
<dbReference type="InterPro" id="IPR012338">
    <property type="entry name" value="Beta-lactam/transpept-like"/>
</dbReference>
<dbReference type="EC" id="2.4.99.28" evidence="10"/>
<evidence type="ECO:0000256" key="1">
    <source>
        <dbReference type="ARBA" id="ARBA00004752"/>
    </source>
</evidence>
<dbReference type="GO" id="GO:0006508">
    <property type="term" value="P:proteolysis"/>
    <property type="evidence" value="ECO:0007669"/>
    <property type="project" value="UniProtKB-KW"/>
</dbReference>
<dbReference type="GO" id="GO:0004180">
    <property type="term" value="F:carboxypeptidase activity"/>
    <property type="evidence" value="ECO:0007669"/>
    <property type="project" value="UniProtKB-KW"/>
</dbReference>
<dbReference type="PANTHER" id="PTHR32282">
    <property type="entry name" value="BINDING PROTEIN TRANSPEPTIDASE, PUTATIVE-RELATED"/>
    <property type="match status" value="1"/>
</dbReference>
<dbReference type="GO" id="GO:0008658">
    <property type="term" value="F:penicillin binding"/>
    <property type="evidence" value="ECO:0007669"/>
    <property type="project" value="InterPro"/>
</dbReference>
<keyword evidence="4" id="KW-0121">Carboxypeptidase</keyword>
<dbReference type="AlphaFoldDB" id="A0A6V8LTD2"/>
<evidence type="ECO:0000256" key="11">
    <source>
        <dbReference type="ARBA" id="ARBA00049902"/>
    </source>
</evidence>
<evidence type="ECO:0000259" key="12">
    <source>
        <dbReference type="Pfam" id="PF00905"/>
    </source>
</evidence>
<keyword evidence="6" id="KW-0328">Glycosyltransferase</keyword>
<dbReference type="RefSeq" id="WP_173081403.1">
    <property type="nucleotide sequence ID" value="NZ_BLTE01000002.1"/>
</dbReference>
<evidence type="ECO:0000256" key="5">
    <source>
        <dbReference type="ARBA" id="ARBA00022670"/>
    </source>
</evidence>
<dbReference type="EMBL" id="BLTE01000002">
    <property type="protein sequence ID" value="GFK92897.1"/>
    <property type="molecule type" value="Genomic_DNA"/>
</dbReference>
<dbReference type="PANTHER" id="PTHR32282:SF15">
    <property type="entry name" value="PENICILLIN-BINDING PROTEIN 1C"/>
    <property type="match status" value="1"/>
</dbReference>
<sequence length="769" mass="81268">MARIGRLGALALLLAALGFLILDLAFPFPADRLAPSPSVEVRDRHGEPVRLFLAPDHAWRFPVTLEELAPDYLAAVLASEDRHFYRHPGVNPLSLAKALAANVAAGRVVRGGSTITMQVARLAEPKRRTVWAKLVECFRALQLELHWSKREILGFYVNLAPFGGNLVGVGAGSRFLFGKAPGLVSLGEAALLAGIPRSPNAYNPVKHPEAARRVRESVLKTMVRQGAARPEQAALAVTAPVPARVARPPLVGPHLAQMALARMGRAARIDTTLDSRTQELTRQALRTRLAELRAQGVENAAVVVIDVATRGVLALAGSADYLDAARHGALNAATARRSPGSALKPFLYALAFQEGLAAPQTLLLDLPVAVGGYEPKNYDGQYRGRVEAAEALIHSYNAPAVRLLAETGVPAFLDLLRRGGLAGLSRPPDHYGLSLVLGGGEVSLLELTNLYATLARGGLHGPAAITVGGRTRPEERLLSAEACALTAEILARLERPDLPGGVERARGVPVVAWKTGTSFGHRDAWAVGFSARHAVGVWAGNVEGRPVKGISGARQAAPLLFDVFRALEPGGSSLPRPEGLNLEQAEVCAVSRGLPGPDCGQTVKMDVIPGATRLAPCQAHRRVLVDAATGLRVAGSCLEGRAVRAEVVVDYPPDLAAWWAASGMELPDGPRPDPACAEAVAGQGPRIVSPREGMVYRLRPDAPGAFQRVGLAAVAGADAGGLSWFQDGRLVAGQVQGEPLFLELVPGAHRLVVVDARGRSDGVRYTVEP</sequence>
<comment type="similarity">
    <text evidence="3">In the N-terminal section; belongs to the glycosyltransferase 51 family.</text>
</comment>
<evidence type="ECO:0000256" key="3">
    <source>
        <dbReference type="ARBA" id="ARBA00007739"/>
    </source>
</evidence>
<evidence type="ECO:0000256" key="9">
    <source>
        <dbReference type="ARBA" id="ARBA00023268"/>
    </source>
</evidence>
<reference evidence="15 16" key="1">
    <citation type="submission" date="2020-04" db="EMBL/GenBank/DDBJ databases">
        <authorList>
            <consortium name="Desulfovibrio sp. FSS-1 genome sequencing consortium"/>
            <person name="Shimoshige H."/>
            <person name="Kobayashi H."/>
            <person name="Maekawa T."/>
        </authorList>
    </citation>
    <scope>NUCLEOTIDE SEQUENCE [LARGE SCALE GENOMIC DNA]</scope>
    <source>
        <strain evidence="15 16">SIID29052-01</strain>
    </source>
</reference>
<evidence type="ECO:0000259" key="14">
    <source>
        <dbReference type="Pfam" id="PF06832"/>
    </source>
</evidence>
<evidence type="ECO:0000256" key="8">
    <source>
        <dbReference type="ARBA" id="ARBA00022801"/>
    </source>
</evidence>
<comment type="caution">
    <text evidence="15">The sequence shown here is derived from an EMBL/GenBank/DDBJ whole genome shotgun (WGS) entry which is preliminary data.</text>
</comment>
<dbReference type="SUPFAM" id="SSF56601">
    <property type="entry name" value="beta-lactamase/transpeptidase-like"/>
    <property type="match status" value="1"/>
</dbReference>
<dbReference type="GO" id="GO:0008955">
    <property type="term" value="F:peptidoglycan glycosyltransferase activity"/>
    <property type="evidence" value="ECO:0007669"/>
    <property type="project" value="UniProtKB-EC"/>
</dbReference>
<evidence type="ECO:0000256" key="6">
    <source>
        <dbReference type="ARBA" id="ARBA00022676"/>
    </source>
</evidence>
<keyword evidence="5" id="KW-0645">Protease</keyword>
<dbReference type="Proteomes" id="UP000494245">
    <property type="component" value="Unassembled WGS sequence"/>
</dbReference>
<feature type="domain" description="Penicillin-binding protein transpeptidase" evidence="12">
    <location>
        <begin position="301"/>
        <end position="543"/>
    </location>
</feature>
<evidence type="ECO:0000313" key="15">
    <source>
        <dbReference type="EMBL" id="GFK92897.1"/>
    </source>
</evidence>
<dbReference type="GO" id="GO:0030288">
    <property type="term" value="C:outer membrane-bounded periplasmic space"/>
    <property type="evidence" value="ECO:0007669"/>
    <property type="project" value="TreeGrafter"/>
</dbReference>
<comment type="pathway">
    <text evidence="1">Cell wall biogenesis; peptidoglycan biosynthesis.</text>
</comment>
<dbReference type="UniPathway" id="UPA00219"/>
<evidence type="ECO:0000256" key="7">
    <source>
        <dbReference type="ARBA" id="ARBA00022679"/>
    </source>
</evidence>
<name>A0A6V8LTD2_9BACT</name>
<organism evidence="15 16">
    <name type="scientific">Fundidesulfovibrio magnetotacticus</name>
    <dbReference type="NCBI Taxonomy" id="2730080"/>
    <lineage>
        <taxon>Bacteria</taxon>
        <taxon>Pseudomonadati</taxon>
        <taxon>Thermodesulfobacteriota</taxon>
        <taxon>Desulfovibrionia</taxon>
        <taxon>Desulfovibrionales</taxon>
        <taxon>Desulfovibrionaceae</taxon>
        <taxon>Fundidesulfovibrio</taxon>
    </lineage>
</organism>
<dbReference type="InterPro" id="IPR036950">
    <property type="entry name" value="PBP_transglycosylase"/>
</dbReference>
<evidence type="ECO:0000256" key="10">
    <source>
        <dbReference type="ARBA" id="ARBA00044770"/>
    </source>
</evidence>
<dbReference type="GO" id="GO:0009252">
    <property type="term" value="P:peptidoglycan biosynthetic process"/>
    <property type="evidence" value="ECO:0007669"/>
    <property type="project" value="UniProtKB-UniPathway"/>
</dbReference>
<dbReference type="InterPro" id="IPR023346">
    <property type="entry name" value="Lysozyme-like_dom_sf"/>
</dbReference>
<evidence type="ECO:0000256" key="2">
    <source>
        <dbReference type="ARBA" id="ARBA00007090"/>
    </source>
</evidence>
<reference evidence="15 16" key="2">
    <citation type="submission" date="2020-05" db="EMBL/GenBank/DDBJ databases">
        <title>Draft genome sequence of Desulfovibrio sp. strainFSS-1.</title>
        <authorList>
            <person name="Shimoshige H."/>
            <person name="Kobayashi H."/>
            <person name="Maekawa T."/>
        </authorList>
    </citation>
    <scope>NUCLEOTIDE SEQUENCE [LARGE SCALE GENOMIC DNA]</scope>
    <source>
        <strain evidence="15 16">SIID29052-01</strain>
    </source>
</reference>
<dbReference type="InterPro" id="IPR001264">
    <property type="entry name" value="Glyco_trans_51"/>
</dbReference>
<keyword evidence="7" id="KW-0808">Transferase</keyword>
<feature type="domain" description="Glycosyl transferase family 51" evidence="13">
    <location>
        <begin position="56"/>
        <end position="222"/>
    </location>
</feature>
<comment type="catalytic activity">
    <reaction evidence="11">
        <text>[GlcNAc-(1-&gt;4)-Mur2Ac(oyl-L-Ala-gamma-D-Glu-L-Lys-D-Ala-D-Ala)](n)-di-trans,octa-cis-undecaprenyl diphosphate + beta-D-GlcNAc-(1-&gt;4)-Mur2Ac(oyl-L-Ala-gamma-D-Glu-L-Lys-D-Ala-D-Ala)-di-trans,octa-cis-undecaprenyl diphosphate = [GlcNAc-(1-&gt;4)-Mur2Ac(oyl-L-Ala-gamma-D-Glu-L-Lys-D-Ala-D-Ala)](n+1)-di-trans,octa-cis-undecaprenyl diphosphate + di-trans,octa-cis-undecaprenyl diphosphate + H(+)</text>
        <dbReference type="Rhea" id="RHEA:23708"/>
        <dbReference type="Rhea" id="RHEA-COMP:9602"/>
        <dbReference type="Rhea" id="RHEA-COMP:9603"/>
        <dbReference type="ChEBI" id="CHEBI:15378"/>
        <dbReference type="ChEBI" id="CHEBI:58405"/>
        <dbReference type="ChEBI" id="CHEBI:60033"/>
        <dbReference type="ChEBI" id="CHEBI:78435"/>
        <dbReference type="EC" id="2.4.99.28"/>
    </reaction>
</comment>
<dbReference type="InterPro" id="IPR009647">
    <property type="entry name" value="PBP_C"/>
</dbReference>
<dbReference type="Gene3D" id="3.40.710.10">
    <property type="entry name" value="DD-peptidase/beta-lactamase superfamily"/>
    <property type="match status" value="1"/>
</dbReference>
<feature type="domain" description="Penicillin-binding C-terminal" evidence="14">
    <location>
        <begin position="678"/>
        <end position="764"/>
    </location>
</feature>
<evidence type="ECO:0000256" key="4">
    <source>
        <dbReference type="ARBA" id="ARBA00022645"/>
    </source>
</evidence>